<proteinExistence type="inferred from homology"/>
<evidence type="ECO:0000256" key="3">
    <source>
        <dbReference type="ARBA" id="ARBA00009677"/>
    </source>
</evidence>
<keyword evidence="6" id="KW-0975">Bacterial flagellum</keyword>
<dbReference type="Pfam" id="PF00460">
    <property type="entry name" value="Flg_bb_rod"/>
    <property type="match status" value="1"/>
</dbReference>
<evidence type="ECO:0000256" key="6">
    <source>
        <dbReference type="ARBA" id="ARBA00023143"/>
    </source>
</evidence>
<dbReference type="InterPro" id="IPR010930">
    <property type="entry name" value="Flg_bb/hook_C_dom"/>
</dbReference>
<keyword evidence="11" id="KW-1185">Reference proteome</keyword>
<gene>
    <name evidence="10" type="primary">flgK</name>
    <name evidence="10" type="ORF">RYX56_07920</name>
</gene>
<reference evidence="10 11" key="1">
    <citation type="submission" date="2023-10" db="EMBL/GenBank/DDBJ databases">
        <title>Screening of Alkalihalobacillus lindianensis BZ-TG-R113 and Its Alleviation of Salt Stress on Rapeseed Growth.</title>
        <authorList>
            <person name="Zhao B."/>
            <person name="Guo T."/>
        </authorList>
    </citation>
    <scope>NUCLEOTIDE SEQUENCE [LARGE SCALE GENOMIC DNA]</scope>
    <source>
        <strain evidence="10 11">BZ-TG-R113</strain>
    </source>
</reference>
<dbReference type="Proteomes" id="UP001287282">
    <property type="component" value="Unassembled WGS sequence"/>
</dbReference>
<organism evidence="10 11">
    <name type="scientific">Alkalihalophilus lindianensis</name>
    <dbReference type="NCBI Taxonomy" id="1630542"/>
    <lineage>
        <taxon>Bacteria</taxon>
        <taxon>Bacillati</taxon>
        <taxon>Bacillota</taxon>
        <taxon>Bacilli</taxon>
        <taxon>Bacillales</taxon>
        <taxon>Bacillaceae</taxon>
        <taxon>Alkalihalophilus</taxon>
    </lineage>
</organism>
<dbReference type="InterPro" id="IPR002371">
    <property type="entry name" value="FlgK"/>
</dbReference>
<evidence type="ECO:0000256" key="5">
    <source>
        <dbReference type="ARBA" id="ARBA00022525"/>
    </source>
</evidence>
<evidence type="ECO:0000259" key="8">
    <source>
        <dbReference type="Pfam" id="PF06429"/>
    </source>
</evidence>
<dbReference type="SUPFAM" id="SSF64518">
    <property type="entry name" value="Phase 1 flagellin"/>
    <property type="match status" value="1"/>
</dbReference>
<evidence type="ECO:0000259" key="9">
    <source>
        <dbReference type="Pfam" id="PF22638"/>
    </source>
</evidence>
<comment type="subcellular location">
    <subcellularLocation>
        <location evidence="1">Bacterial flagellum</location>
    </subcellularLocation>
    <subcellularLocation>
        <location evidence="2">Secreted</location>
    </subcellularLocation>
</comment>
<dbReference type="InterPro" id="IPR053927">
    <property type="entry name" value="FlgK_helical"/>
</dbReference>
<dbReference type="PANTHER" id="PTHR30033:SF1">
    <property type="entry name" value="FLAGELLAR HOOK-ASSOCIATED PROTEIN 1"/>
    <property type="match status" value="1"/>
</dbReference>
<evidence type="ECO:0000259" key="7">
    <source>
        <dbReference type="Pfam" id="PF00460"/>
    </source>
</evidence>
<dbReference type="RefSeq" id="WP_317121531.1">
    <property type="nucleotide sequence ID" value="NZ_JAWJBA010000002.1"/>
</dbReference>
<keyword evidence="10" id="KW-0969">Cilium</keyword>
<dbReference type="EMBL" id="JAWJBA010000002">
    <property type="protein sequence ID" value="MDV2684293.1"/>
    <property type="molecule type" value="Genomic_DNA"/>
</dbReference>
<keyword evidence="5" id="KW-0964">Secreted</keyword>
<name>A0ABU3X8S4_9BACI</name>
<keyword evidence="10" id="KW-0966">Cell projection</keyword>
<feature type="domain" description="Flagellar basal body rod protein N-terminal" evidence="7">
    <location>
        <begin position="8"/>
        <end position="38"/>
    </location>
</feature>
<feature type="domain" description="Flagellar basal-body/hook protein C-terminal" evidence="8">
    <location>
        <begin position="559"/>
        <end position="597"/>
    </location>
</feature>
<evidence type="ECO:0000256" key="1">
    <source>
        <dbReference type="ARBA" id="ARBA00004365"/>
    </source>
</evidence>
<dbReference type="Pfam" id="PF22638">
    <property type="entry name" value="FlgK_D1"/>
    <property type="match status" value="1"/>
</dbReference>
<feature type="domain" description="Flagellar hook-associated protein FlgK helical" evidence="9">
    <location>
        <begin position="102"/>
        <end position="389"/>
    </location>
</feature>
<protein>
    <recommendedName>
        <fullName evidence="4">Flagellar hook-associated protein 1</fullName>
    </recommendedName>
</protein>
<sequence length="604" mass="66845">MKSTFHGLETARRAMMTQQYALSTTGHNIANANTPGYTRQRVNFSQTEPYPNVGMNRPMLPGHLGTGVKAGSIQRVREHFLDVQFRNENNKVGYYGTKYESLTRMEGILNEPSEHGLASLIDQFWGSMQDLSGDPEDTGARVVARSRAEEIANTFNYLHSSLSTVKNDYKAEIDVTIKGVNSLLDQLNNVNKQIRSAEPHGYVPNDLYDEQDRILDQLSNVLDIEVKREKSSGKPNDVAEGAVTVYLKGPNGLLSAVNEEGEVEPLKLVDALNGDALLLFHKEMKLDAQGTFEKFHLVGADLVKNDVKLENLQDEDIKYELDYSVLPKGELKALVEAFGYEGGKGLYPEMLANLNEMAKNFANEVNSIHKIGFTLPNINGEVSLGEDFFSGMNNGDAAAMIKVSQTIKNSVDNIAAASVNVDALRDDNSIEYEGESYSARQLYTHLLNQPVEKRDYEAIRELLSENFDGKLSTPDDPATSFKLNMDKAFAGDGSNALRLSNMKDILLSFSSGEQTQTATIMSFYQSVIGEMAVKTQEAGRMLGSSEGLRANVEFNRQAVSNVSLDEEMTMMIQYQHAYNAAARNITMVDEMLDRIINGMGVVGR</sequence>
<keyword evidence="10" id="KW-0282">Flagellum</keyword>
<evidence type="ECO:0000256" key="4">
    <source>
        <dbReference type="ARBA" id="ARBA00016244"/>
    </source>
</evidence>
<evidence type="ECO:0000313" key="11">
    <source>
        <dbReference type="Proteomes" id="UP001287282"/>
    </source>
</evidence>
<dbReference type="PANTHER" id="PTHR30033">
    <property type="entry name" value="FLAGELLAR HOOK-ASSOCIATED PROTEIN 1"/>
    <property type="match status" value="1"/>
</dbReference>
<dbReference type="NCBIfam" id="TIGR02492">
    <property type="entry name" value="flgK_ends"/>
    <property type="match status" value="1"/>
</dbReference>
<dbReference type="Pfam" id="PF06429">
    <property type="entry name" value="Flg_bbr_C"/>
    <property type="match status" value="1"/>
</dbReference>
<evidence type="ECO:0000313" key="10">
    <source>
        <dbReference type="EMBL" id="MDV2684293.1"/>
    </source>
</evidence>
<comment type="caution">
    <text evidence="10">The sequence shown here is derived from an EMBL/GenBank/DDBJ whole genome shotgun (WGS) entry which is preliminary data.</text>
</comment>
<evidence type="ECO:0000256" key="2">
    <source>
        <dbReference type="ARBA" id="ARBA00004613"/>
    </source>
</evidence>
<comment type="similarity">
    <text evidence="3">Belongs to the flagella basal body rod proteins family.</text>
</comment>
<dbReference type="InterPro" id="IPR001444">
    <property type="entry name" value="Flag_bb_rod_N"/>
</dbReference>
<accession>A0ABU3X8S4</accession>